<organism evidence="4 5">
    <name type="scientific">Caballeronia sordidicola</name>
    <name type="common">Burkholderia sordidicola</name>
    <dbReference type="NCBI Taxonomy" id="196367"/>
    <lineage>
        <taxon>Bacteria</taxon>
        <taxon>Pseudomonadati</taxon>
        <taxon>Pseudomonadota</taxon>
        <taxon>Betaproteobacteria</taxon>
        <taxon>Burkholderiales</taxon>
        <taxon>Burkholderiaceae</taxon>
        <taxon>Caballeronia</taxon>
    </lineage>
</organism>
<dbReference type="EMBL" id="MTHB01000254">
    <property type="protein sequence ID" value="OXC73380.1"/>
    <property type="molecule type" value="Genomic_DNA"/>
</dbReference>
<evidence type="ECO:0000313" key="5">
    <source>
        <dbReference type="Proteomes" id="UP000214720"/>
    </source>
</evidence>
<sequence>MTNTFDWICATLVEDYQLDAASLTPDATLETLGIDSLAVAELLFKVEDVFRITVSSESELVPLSTLGEIVDFIDKQVSAQHGTASHDPVPSSVPPSP</sequence>
<evidence type="ECO:0000259" key="3">
    <source>
        <dbReference type="PROSITE" id="PS50075"/>
    </source>
</evidence>
<dbReference type="InterPro" id="IPR006162">
    <property type="entry name" value="Ppantetheine_attach_site"/>
</dbReference>
<evidence type="ECO:0000256" key="1">
    <source>
        <dbReference type="ARBA" id="ARBA00022450"/>
    </source>
</evidence>
<dbReference type="Proteomes" id="UP000214720">
    <property type="component" value="Unassembled WGS sequence"/>
</dbReference>
<protein>
    <recommendedName>
        <fullName evidence="3">Carrier domain-containing protein</fullName>
    </recommendedName>
</protein>
<evidence type="ECO:0000256" key="2">
    <source>
        <dbReference type="ARBA" id="ARBA00022553"/>
    </source>
</evidence>
<name>A0A226WRD1_CABSO</name>
<gene>
    <name evidence="4" type="ORF">BSU04_37225</name>
</gene>
<evidence type="ECO:0000313" key="4">
    <source>
        <dbReference type="EMBL" id="OXC73380.1"/>
    </source>
</evidence>
<dbReference type="Gene3D" id="1.10.1200.10">
    <property type="entry name" value="ACP-like"/>
    <property type="match status" value="1"/>
</dbReference>
<dbReference type="SUPFAM" id="SSF47336">
    <property type="entry name" value="ACP-like"/>
    <property type="match status" value="1"/>
</dbReference>
<keyword evidence="2" id="KW-0597">Phosphoprotein</keyword>
<proteinExistence type="predicted"/>
<dbReference type="AlphaFoldDB" id="A0A226WRD1"/>
<dbReference type="InterPro" id="IPR009081">
    <property type="entry name" value="PP-bd_ACP"/>
</dbReference>
<feature type="domain" description="Carrier" evidence="3">
    <location>
        <begin position="2"/>
        <end position="77"/>
    </location>
</feature>
<dbReference type="Pfam" id="PF00550">
    <property type="entry name" value="PP-binding"/>
    <property type="match status" value="1"/>
</dbReference>
<dbReference type="RefSeq" id="WP_179258555.1">
    <property type="nucleotide sequence ID" value="NZ_MTHB01000254.1"/>
</dbReference>
<accession>A0A226WRD1</accession>
<dbReference type="InterPro" id="IPR036736">
    <property type="entry name" value="ACP-like_sf"/>
</dbReference>
<keyword evidence="1" id="KW-0596">Phosphopantetheine</keyword>
<comment type="caution">
    <text evidence="4">The sequence shown here is derived from an EMBL/GenBank/DDBJ whole genome shotgun (WGS) entry which is preliminary data.</text>
</comment>
<reference evidence="5" key="1">
    <citation type="submission" date="2017-01" db="EMBL/GenBank/DDBJ databases">
        <title>Genome Analysis of Deinococcus marmoris KOPRI26562.</title>
        <authorList>
            <person name="Kim J.H."/>
            <person name="Oh H.-M."/>
        </authorList>
    </citation>
    <scope>NUCLEOTIDE SEQUENCE [LARGE SCALE GENOMIC DNA]</scope>
    <source>
        <strain evidence="5">PAMC 26633</strain>
    </source>
</reference>
<dbReference type="PROSITE" id="PS50075">
    <property type="entry name" value="CARRIER"/>
    <property type="match status" value="1"/>
</dbReference>
<dbReference type="PROSITE" id="PS00012">
    <property type="entry name" value="PHOSPHOPANTETHEINE"/>
    <property type="match status" value="1"/>
</dbReference>